<feature type="compositionally biased region" description="Basic and acidic residues" evidence="7">
    <location>
        <begin position="71"/>
        <end position="82"/>
    </location>
</feature>
<accession>A0A3G2S7B2</accession>
<proteinExistence type="inferred from homology"/>
<comment type="subcellular location">
    <subcellularLocation>
        <location evidence="1">Nucleus</location>
        <location evidence="1">Nucleolus</location>
    </subcellularLocation>
</comment>
<dbReference type="EMBL" id="CP033152">
    <property type="protein sequence ID" value="AYO43933.1"/>
    <property type="molecule type" value="Genomic_DNA"/>
</dbReference>
<feature type="compositionally biased region" description="Basic residues" evidence="7">
    <location>
        <begin position="122"/>
        <end position="133"/>
    </location>
</feature>
<dbReference type="Pfam" id="PF01585">
    <property type="entry name" value="G-patch"/>
    <property type="match status" value="1"/>
</dbReference>
<evidence type="ECO:0000313" key="9">
    <source>
        <dbReference type="EMBL" id="AYO43933.1"/>
    </source>
</evidence>
<evidence type="ECO:0000256" key="3">
    <source>
        <dbReference type="ARBA" id="ARBA00022552"/>
    </source>
</evidence>
<keyword evidence="3" id="KW-0698">rRNA processing</keyword>
<dbReference type="GO" id="GO:0005730">
    <property type="term" value="C:nucleolus"/>
    <property type="evidence" value="ECO:0007669"/>
    <property type="project" value="UniProtKB-SubCell"/>
</dbReference>
<dbReference type="PROSITE" id="PS50174">
    <property type="entry name" value="G_PATCH"/>
    <property type="match status" value="1"/>
</dbReference>
<dbReference type="InterPro" id="IPR050656">
    <property type="entry name" value="PINX1"/>
</dbReference>
<dbReference type="PANTHER" id="PTHR23149">
    <property type="entry name" value="G PATCH DOMAIN CONTAINING PROTEIN"/>
    <property type="match status" value="1"/>
</dbReference>
<evidence type="ECO:0000256" key="6">
    <source>
        <dbReference type="ARBA" id="ARBA00041961"/>
    </source>
</evidence>
<reference evidence="9 10" key="1">
    <citation type="submission" date="2018-10" db="EMBL/GenBank/DDBJ databases">
        <title>Complete genome sequence of Malassezia restricta CBS 7877.</title>
        <authorList>
            <person name="Morand S.C."/>
            <person name="Bertignac M."/>
            <person name="Iltis A."/>
            <person name="Kolder I."/>
            <person name="Pirovano W."/>
            <person name="Jourdain R."/>
            <person name="Clavaud C."/>
        </authorList>
    </citation>
    <scope>NUCLEOTIDE SEQUENCE [LARGE SCALE GENOMIC DNA]</scope>
    <source>
        <strain evidence="9 10">CBS 7877</strain>
    </source>
</reference>
<name>A0A3G2S7B2_MALR7</name>
<dbReference type="OrthoDB" id="29523at2759"/>
<comment type="similarity">
    <text evidence="5">Belongs to the PINX1 family.</text>
</comment>
<evidence type="ECO:0000256" key="5">
    <source>
        <dbReference type="ARBA" id="ARBA00038007"/>
    </source>
</evidence>
<dbReference type="GO" id="GO:0003676">
    <property type="term" value="F:nucleic acid binding"/>
    <property type="evidence" value="ECO:0007669"/>
    <property type="project" value="InterPro"/>
</dbReference>
<keyword evidence="10" id="KW-1185">Reference proteome</keyword>
<feature type="compositionally biased region" description="Basic and acidic residues" evidence="7">
    <location>
        <begin position="160"/>
        <end position="202"/>
    </location>
</feature>
<evidence type="ECO:0000256" key="7">
    <source>
        <dbReference type="SAM" id="MobiDB-lite"/>
    </source>
</evidence>
<dbReference type="InterPro" id="IPR000467">
    <property type="entry name" value="G_patch_dom"/>
</dbReference>
<evidence type="ECO:0000259" key="8">
    <source>
        <dbReference type="PROSITE" id="PS50174"/>
    </source>
</evidence>
<dbReference type="AlphaFoldDB" id="A0A3G2S7B2"/>
<dbReference type="Proteomes" id="UP000269793">
    <property type="component" value="Chromosome V"/>
</dbReference>
<gene>
    <name evidence="9" type="primary">PINX1</name>
    <name evidence="9" type="ORF">DNF11_2983</name>
</gene>
<feature type="domain" description="G-patch" evidence="8">
    <location>
        <begin position="27"/>
        <end position="73"/>
    </location>
</feature>
<dbReference type="STRING" id="425264.A0A3G2S7B2"/>
<feature type="region of interest" description="Disordered" evidence="7">
    <location>
        <begin position="70"/>
        <end position="138"/>
    </location>
</feature>
<dbReference type="GO" id="GO:0006364">
    <property type="term" value="P:rRNA processing"/>
    <property type="evidence" value="ECO:0007669"/>
    <property type="project" value="UniProtKB-KW"/>
</dbReference>
<keyword evidence="2" id="KW-0690">Ribosome biogenesis</keyword>
<evidence type="ECO:0000256" key="1">
    <source>
        <dbReference type="ARBA" id="ARBA00004604"/>
    </source>
</evidence>
<evidence type="ECO:0000256" key="4">
    <source>
        <dbReference type="ARBA" id="ARBA00023242"/>
    </source>
</evidence>
<sequence length="269" mass="30275">MGLSEPRRKQRLVGAAAHRNAAWTNDMSLPGQRMMSMMGWAPGEGLGTTNKGLSTNLTVSMKLDNKGIGAHRHEREAREQGRSDAWVGAGGDLGSLFDRLNQANEQATPSPPPEPRPSSSRLAHRAKFRRAKQLHGQSAANLNEIFGISASAQASTESQPGKDKQDDKEKEDKAKRKEEKAKRKEDKAQRKEDKAKRKEDKAKRKKDKARSKDPSSKKRKRDEEDESPPLVIRTNEQYVFQYLSNKLLRKKAEVARRKREQGIWWSGAA</sequence>
<keyword evidence="4" id="KW-0539">Nucleus</keyword>
<dbReference type="PANTHER" id="PTHR23149:SF31">
    <property type="entry name" value="PROTEIN PXR1"/>
    <property type="match status" value="1"/>
</dbReference>
<evidence type="ECO:0000256" key="2">
    <source>
        <dbReference type="ARBA" id="ARBA00022517"/>
    </source>
</evidence>
<organism evidence="9 10">
    <name type="scientific">Malassezia restricta (strain ATCC 96810 / NBRC 103918 / CBS 7877)</name>
    <name type="common">Seborrheic dermatitis infection agent</name>
    <dbReference type="NCBI Taxonomy" id="425264"/>
    <lineage>
        <taxon>Eukaryota</taxon>
        <taxon>Fungi</taxon>
        <taxon>Dikarya</taxon>
        <taxon>Basidiomycota</taxon>
        <taxon>Ustilaginomycotina</taxon>
        <taxon>Malasseziomycetes</taxon>
        <taxon>Malasseziales</taxon>
        <taxon>Malasseziaceae</taxon>
        <taxon>Malassezia</taxon>
    </lineage>
</organism>
<dbReference type="VEuPathDB" id="FungiDB:DNF11_2983"/>
<dbReference type="SMART" id="SM00443">
    <property type="entry name" value="G_patch"/>
    <property type="match status" value="1"/>
</dbReference>
<protein>
    <recommendedName>
        <fullName evidence="6">PinX1-related protein 1</fullName>
    </recommendedName>
</protein>
<feature type="region of interest" description="Disordered" evidence="7">
    <location>
        <begin position="151"/>
        <end position="233"/>
    </location>
</feature>
<evidence type="ECO:0000313" key="10">
    <source>
        <dbReference type="Proteomes" id="UP000269793"/>
    </source>
</evidence>